<dbReference type="AlphaFoldDB" id="A0A9Q8Y5L3"/>
<dbReference type="EMBL" id="CP098807">
    <property type="protein sequence ID" value="USJ22742.1"/>
    <property type="molecule type" value="Genomic_DNA"/>
</dbReference>
<name>A0A9Q8Y5L3_ENSAD</name>
<evidence type="ECO:0000313" key="3">
    <source>
        <dbReference type="Proteomes" id="UP001055460"/>
    </source>
</evidence>
<accession>A0A9Q8Y5L3</accession>
<evidence type="ECO:0000313" key="2">
    <source>
        <dbReference type="EMBL" id="USJ22742.1"/>
    </source>
</evidence>
<evidence type="ECO:0008006" key="4">
    <source>
        <dbReference type="Google" id="ProtNLM"/>
    </source>
</evidence>
<dbReference type="Gene3D" id="1.25.40.10">
    <property type="entry name" value="Tetratricopeptide repeat domain"/>
    <property type="match status" value="1"/>
</dbReference>
<dbReference type="Proteomes" id="UP001055460">
    <property type="component" value="Chromosome"/>
</dbReference>
<dbReference type="RefSeq" id="WP_090298071.1">
    <property type="nucleotide sequence ID" value="NZ_CP098807.1"/>
</dbReference>
<dbReference type="OrthoDB" id="100177at2"/>
<organism evidence="2 3">
    <name type="scientific">Ensifer adhaerens</name>
    <name type="common">Sinorhizobium morelense</name>
    <dbReference type="NCBI Taxonomy" id="106592"/>
    <lineage>
        <taxon>Bacteria</taxon>
        <taxon>Pseudomonadati</taxon>
        <taxon>Pseudomonadota</taxon>
        <taxon>Alphaproteobacteria</taxon>
        <taxon>Hyphomicrobiales</taxon>
        <taxon>Rhizobiaceae</taxon>
        <taxon>Sinorhizobium/Ensifer group</taxon>
        <taxon>Ensifer</taxon>
    </lineage>
</organism>
<dbReference type="InterPro" id="IPR011990">
    <property type="entry name" value="TPR-like_helical_dom_sf"/>
</dbReference>
<sequence length="588" mass="63643">MAIGDQQDVGVEPTISPPSSVEVLAQLERIRLSAEFDAPDRDRKFLAYVIEETLAGRGDRIKAYSIATEVFGRDSSFDPQTDPAVRIEAGRIRRALERYYLVAGRSDPIVIRMPKGAYVPTFERRAEKQPAAVRESGMPPSEAAPVGWRHRRRILLGAAALVCGLAGLSAGLLLLSGDNSTAASRPNIPKVIVTPFEDISGTRQSAMMAQGLTDEVVSNLAKFKEIVPVMVSDPLRTSADQTYALEGRVRLEAERLRLVVRLIQRSDGAVVWANTYDERLQSGDVIDQQARTAAAVSSAVAEPYGAIFQASAAELRRSVPEGWQAYACSLTYYDHRGDIDPQSRRSAEECLQRATRQFPTYTTAWALLSMSYIDALSNGLDPSASAGLLEQAGEAAAHAVDLAPFDVRALEAQMLVLFARGEVDAALAVGARALAINPNDTELAGAYGLRLAQSGQWDAGCKLLSDATERNLGQTGVFERGLASCAYFAGDYVAAERWARLANPGANPADRVLLLAILGKLGKTDQAREERKWFETNAPAFLGDLGQAIALQFHRPEDQHRLFDGLRAAGVAVPEAEYQQAGTTSAIR</sequence>
<keyword evidence="1" id="KW-0472">Membrane</keyword>
<reference evidence="2" key="1">
    <citation type="submission" date="2022-06" db="EMBL/GenBank/DDBJ databases">
        <title>Physiological and biochemical characterization and genomic elucidation of a strain of the genus Ensifer adhaerens M8 that combines arsenic oxidation and chromium reduction.</title>
        <authorList>
            <person name="Li X."/>
            <person name="Yu c."/>
        </authorList>
    </citation>
    <scope>NUCLEOTIDE SEQUENCE</scope>
    <source>
        <strain evidence="2">M8</strain>
    </source>
</reference>
<dbReference type="SUPFAM" id="SSF48452">
    <property type="entry name" value="TPR-like"/>
    <property type="match status" value="1"/>
</dbReference>
<keyword evidence="1" id="KW-0812">Transmembrane</keyword>
<protein>
    <recommendedName>
        <fullName evidence="4">TolB-like protein</fullName>
    </recommendedName>
</protein>
<proteinExistence type="predicted"/>
<evidence type="ECO:0000256" key="1">
    <source>
        <dbReference type="SAM" id="Phobius"/>
    </source>
</evidence>
<feature type="transmembrane region" description="Helical" evidence="1">
    <location>
        <begin position="154"/>
        <end position="175"/>
    </location>
</feature>
<gene>
    <name evidence="2" type="ORF">NE863_15775</name>
</gene>
<keyword evidence="1" id="KW-1133">Transmembrane helix</keyword>